<keyword evidence="3" id="KW-0732">Signal</keyword>
<evidence type="ECO:0000256" key="1">
    <source>
        <dbReference type="ARBA" id="ARBA00004418"/>
    </source>
</evidence>
<sequence length="412" mass="47241">MKKLKFHDFIFHIIYIMCFFLILSNNILLGQKLDKTKLDLNYYEKFKGQNRILNICNWGEYIADGSDDSMNIVKEFEDLTGIKVNYTTFNSNEELYIKLKLGNTDYDLIFPTDYMVIRMIKEGLVQKMNIDLLPARTNIDPFFLSLAYDKNGEYTIPYTWGMSGIIYNTKEVDVKPEDVSWSLLFDEKYKDKILMAYGLRDAFAAAKGYLGYNVNSTNETEIRNAYEALKKQKPIVQGYVMDEIFDKMESESAYLGITYGGDALRTIANNTNLNFAIPKEGGNAFVECIAIPANAKNVEEAHMFLNFLCEPQVALANANYIEYASPNMTAVNMMPDEVKNDRRIYPDKKAMENMIHYVANPDGKDSLLMESLWKEMLTTETTKSNNSIIIISVIAVILIAVIVIKKTRKKTY</sequence>
<dbReference type="RefSeq" id="WP_069725331.1">
    <property type="nucleotide sequence ID" value="NZ_MDCO01000001.1"/>
</dbReference>
<feature type="transmembrane region" description="Helical" evidence="6">
    <location>
        <begin position="9"/>
        <end position="29"/>
    </location>
</feature>
<reference evidence="7 8" key="1">
    <citation type="submission" date="2016-08" db="EMBL/GenBank/DDBJ databases">
        <title>Characterization and recognition of Brachyspira hampsonii sp. nov., a novel intestinal spirochete that is pathogenic to pigs.</title>
        <authorList>
            <person name="Mirajkar N."/>
            <person name="La T."/>
            <person name="Phillips N."/>
            <person name="Hampson D."/>
            <person name="Gebhart C."/>
        </authorList>
    </citation>
    <scope>NUCLEOTIDE SEQUENCE [LARGE SCALE GENOMIC DNA]</scope>
    <source>
        <strain evidence="7 8">P280/1</strain>
    </source>
</reference>
<dbReference type="GO" id="GO:0015846">
    <property type="term" value="P:polyamine transport"/>
    <property type="evidence" value="ECO:0007669"/>
    <property type="project" value="InterPro"/>
</dbReference>
<dbReference type="PANTHER" id="PTHR30222">
    <property type="entry name" value="SPERMIDINE/PUTRESCINE-BINDING PERIPLASMIC PROTEIN"/>
    <property type="match status" value="1"/>
</dbReference>
<dbReference type="Pfam" id="PF13416">
    <property type="entry name" value="SBP_bac_8"/>
    <property type="match status" value="1"/>
</dbReference>
<feature type="binding site" evidence="5">
    <location>
        <position position="114"/>
    </location>
    <ligand>
        <name>spermidine</name>
        <dbReference type="ChEBI" id="CHEBI:57834"/>
    </ligand>
</feature>
<dbReference type="InterPro" id="IPR006059">
    <property type="entry name" value="SBP"/>
</dbReference>
<organism evidence="7 8">
    <name type="scientific">Brachyspira hampsonii</name>
    <dbReference type="NCBI Taxonomy" id="1287055"/>
    <lineage>
        <taxon>Bacteria</taxon>
        <taxon>Pseudomonadati</taxon>
        <taxon>Spirochaetota</taxon>
        <taxon>Spirochaetia</taxon>
        <taxon>Brachyspirales</taxon>
        <taxon>Brachyspiraceae</taxon>
        <taxon>Brachyspira</taxon>
    </lineage>
</organism>
<gene>
    <name evidence="7" type="ORF">BFL38_10370</name>
</gene>
<comment type="subcellular location">
    <subcellularLocation>
        <location evidence="1">Periplasm</location>
    </subcellularLocation>
</comment>
<dbReference type="AlphaFoldDB" id="A0A1E5NI69"/>
<dbReference type="SUPFAM" id="SSF53850">
    <property type="entry name" value="Periplasmic binding protein-like II"/>
    <property type="match status" value="1"/>
</dbReference>
<evidence type="ECO:0000256" key="3">
    <source>
        <dbReference type="ARBA" id="ARBA00022729"/>
    </source>
</evidence>
<dbReference type="EMBL" id="MDCO01000001">
    <property type="protein sequence ID" value="OEJ15855.1"/>
    <property type="molecule type" value="Genomic_DNA"/>
</dbReference>
<dbReference type="InterPro" id="IPR001188">
    <property type="entry name" value="Sperm_putr-bd"/>
</dbReference>
<keyword evidence="6" id="KW-1133">Transmembrane helix</keyword>
<proteinExistence type="predicted"/>
<dbReference type="GO" id="GO:0019808">
    <property type="term" value="F:polyamine binding"/>
    <property type="evidence" value="ECO:0007669"/>
    <property type="project" value="InterPro"/>
</dbReference>
<dbReference type="Proteomes" id="UP000095247">
    <property type="component" value="Unassembled WGS sequence"/>
</dbReference>
<dbReference type="Gene3D" id="3.40.190.10">
    <property type="entry name" value="Periplasmic binding protein-like II"/>
    <property type="match status" value="2"/>
</dbReference>
<evidence type="ECO:0000313" key="8">
    <source>
        <dbReference type="Proteomes" id="UP000095247"/>
    </source>
</evidence>
<evidence type="ECO:0000256" key="2">
    <source>
        <dbReference type="ARBA" id="ARBA00022448"/>
    </source>
</evidence>
<keyword evidence="4" id="KW-0574">Periplasm</keyword>
<dbReference type="GO" id="GO:0042597">
    <property type="term" value="C:periplasmic space"/>
    <property type="evidence" value="ECO:0007669"/>
    <property type="project" value="UniProtKB-SubCell"/>
</dbReference>
<keyword evidence="2" id="KW-0813">Transport</keyword>
<dbReference type="CDD" id="cd13663">
    <property type="entry name" value="PBP2_PotD_PotF_like_2"/>
    <property type="match status" value="1"/>
</dbReference>
<evidence type="ECO:0000313" key="7">
    <source>
        <dbReference type="EMBL" id="OEJ15855.1"/>
    </source>
</evidence>
<keyword evidence="6" id="KW-0472">Membrane</keyword>
<dbReference type="PRINTS" id="PR00909">
    <property type="entry name" value="SPERMDNBNDNG"/>
</dbReference>
<evidence type="ECO:0000256" key="4">
    <source>
        <dbReference type="ARBA" id="ARBA00022764"/>
    </source>
</evidence>
<evidence type="ECO:0000256" key="5">
    <source>
        <dbReference type="PIRSR" id="PIRSR019574-1"/>
    </source>
</evidence>
<dbReference type="PANTHER" id="PTHR30222:SF17">
    <property type="entry name" value="SPERMIDINE_PUTRESCINE-BINDING PERIPLASMIC PROTEIN"/>
    <property type="match status" value="1"/>
</dbReference>
<protein>
    <submittedName>
        <fullName evidence="7">Spermidine/putrescine ABC transporter substrate-binding protein</fullName>
    </submittedName>
</protein>
<evidence type="ECO:0000256" key="6">
    <source>
        <dbReference type="SAM" id="Phobius"/>
    </source>
</evidence>
<accession>A0A1E5NI69</accession>
<feature type="binding site" evidence="5">
    <location>
        <position position="60"/>
    </location>
    <ligand>
        <name>spermidine</name>
        <dbReference type="ChEBI" id="CHEBI:57834"/>
    </ligand>
</feature>
<name>A0A1E5NI69_9SPIR</name>
<comment type="caution">
    <text evidence="7">The sequence shown here is derived from an EMBL/GenBank/DDBJ whole genome shotgun (WGS) entry which is preliminary data.</text>
</comment>
<feature type="transmembrane region" description="Helical" evidence="6">
    <location>
        <begin position="387"/>
        <end position="404"/>
    </location>
</feature>
<keyword evidence="6" id="KW-0812">Transmembrane</keyword>
<dbReference type="PIRSF" id="PIRSF019574">
    <property type="entry name" value="Periplasmic_polyamine_BP"/>
    <property type="match status" value="1"/>
</dbReference>